<dbReference type="AlphaFoldDB" id="A0A478FPB3"/>
<keyword evidence="7 9" id="KW-0030">Aminoacyl-tRNA synthetase</keyword>
<dbReference type="SUPFAM" id="SSF52374">
    <property type="entry name" value="Nucleotidylyl transferase"/>
    <property type="match status" value="1"/>
</dbReference>
<evidence type="ECO:0000256" key="6">
    <source>
        <dbReference type="ARBA" id="ARBA00022917"/>
    </source>
</evidence>
<dbReference type="InterPro" id="IPR001412">
    <property type="entry name" value="aa-tRNA-synth_I_CS"/>
</dbReference>
<dbReference type="InterPro" id="IPR002306">
    <property type="entry name" value="Trp-tRNA-ligase"/>
</dbReference>
<dbReference type="Gene3D" id="1.10.240.10">
    <property type="entry name" value="Tyrosyl-Transfer RNA Synthetase"/>
    <property type="match status" value="1"/>
</dbReference>
<evidence type="ECO:0000256" key="9">
    <source>
        <dbReference type="RuleBase" id="RU363036"/>
    </source>
</evidence>
<comment type="similarity">
    <text evidence="1 9">Belongs to the class-I aminoacyl-tRNA synthetase family.</text>
</comment>
<proteinExistence type="inferred from homology"/>
<dbReference type="Pfam" id="PF00579">
    <property type="entry name" value="tRNA-synt_1b"/>
    <property type="match status" value="1"/>
</dbReference>
<dbReference type="Gene3D" id="3.40.50.620">
    <property type="entry name" value="HUPs"/>
    <property type="match status" value="1"/>
</dbReference>
<dbReference type="PANTHER" id="PTHR43766">
    <property type="entry name" value="TRYPTOPHAN--TRNA LIGASE, MITOCHONDRIAL"/>
    <property type="match status" value="1"/>
</dbReference>
<evidence type="ECO:0000256" key="1">
    <source>
        <dbReference type="ARBA" id="ARBA00005594"/>
    </source>
</evidence>
<keyword evidence="3 9" id="KW-0436">Ligase</keyword>
<keyword evidence="6 9" id="KW-0648">Protein biosynthesis</keyword>
<evidence type="ECO:0000256" key="8">
    <source>
        <dbReference type="NCBIfam" id="TIGR00233"/>
    </source>
</evidence>
<dbReference type="PRINTS" id="PR01039">
    <property type="entry name" value="TRNASYNTHTRP"/>
</dbReference>
<dbReference type="InterPro" id="IPR050203">
    <property type="entry name" value="Trp-tRNA_synthetase"/>
</dbReference>
<evidence type="ECO:0000256" key="7">
    <source>
        <dbReference type="ARBA" id="ARBA00023146"/>
    </source>
</evidence>
<evidence type="ECO:0000256" key="2">
    <source>
        <dbReference type="ARBA" id="ARBA00013161"/>
    </source>
</evidence>
<dbReference type="GO" id="GO:0006436">
    <property type="term" value="P:tryptophanyl-tRNA aminoacylation"/>
    <property type="evidence" value="ECO:0007669"/>
    <property type="project" value="UniProtKB-UniRule"/>
</dbReference>
<reference evidence="10 11" key="1">
    <citation type="submission" date="2019-01" db="EMBL/GenBank/DDBJ databases">
        <title>Draft genome sequences of Candidatus Mycoplasma haemohominis SWG34-3 identified from a patient with pyrexia, anemia and liver dysfunction.</title>
        <authorList>
            <person name="Sekizuka T."/>
            <person name="Hattori N."/>
            <person name="Katano H."/>
            <person name="Takuma T."/>
            <person name="Ito T."/>
            <person name="Arai N."/>
            <person name="Yanai R."/>
            <person name="Ishii S."/>
            <person name="Miura Y."/>
            <person name="Tokunaga T."/>
            <person name="Watanabe H."/>
            <person name="Nomura N."/>
            <person name="Eguchi J."/>
            <person name="Arai T."/>
            <person name="Hasegawa H."/>
            <person name="Nakamaki T."/>
            <person name="Wakita T."/>
            <person name="Niki Y."/>
            <person name="Kuroda M."/>
        </authorList>
    </citation>
    <scope>NUCLEOTIDE SEQUENCE [LARGE SCALE GENOMIC DNA]</scope>
    <source>
        <strain evidence="10">SWG34-3</strain>
    </source>
</reference>
<dbReference type="Proteomes" id="UP000324831">
    <property type="component" value="Unassembled WGS sequence"/>
</dbReference>
<dbReference type="EC" id="6.1.1.2" evidence="2 8"/>
<keyword evidence="4 9" id="KW-0547">Nucleotide-binding</keyword>
<protein>
    <recommendedName>
        <fullName evidence="2 8">Tryptophan--tRNA ligase</fullName>
        <ecNumber evidence="2 8">6.1.1.2</ecNumber>
    </recommendedName>
</protein>
<dbReference type="FunFam" id="1.10.240.10:FF:000002">
    <property type="entry name" value="Tryptophan--tRNA ligase"/>
    <property type="match status" value="1"/>
</dbReference>
<dbReference type="CDD" id="cd00806">
    <property type="entry name" value="TrpRS_core"/>
    <property type="match status" value="1"/>
</dbReference>
<dbReference type="NCBIfam" id="TIGR00233">
    <property type="entry name" value="trpS"/>
    <property type="match status" value="1"/>
</dbReference>
<accession>A0A478FPB3</accession>
<dbReference type="InterPro" id="IPR002305">
    <property type="entry name" value="aa-tRNA-synth_Ic"/>
</dbReference>
<dbReference type="EMBL" id="BIMN01000001">
    <property type="protein sequence ID" value="GCE63181.1"/>
    <property type="molecule type" value="Genomic_DNA"/>
</dbReference>
<evidence type="ECO:0000313" key="10">
    <source>
        <dbReference type="EMBL" id="GCE63181.1"/>
    </source>
</evidence>
<sequence>MIGSTKPILLTGIQPTNRLTLGNYLGVIKKIINEQDNYDCYLFAADWHSVTIPLSLQEASYKKIDEYKWNVIRMYAACGLDPTKNKVFIQSEIKEHLELFYFLLTHSTLGELQRMTQYKHLSKQFVLPNGTEMALVGLLTYPVLMAADILMYDTDYVVLGEDQTQHLELTIDLAERINNKYKVNLFKKPKAFNPKGNKAGIKIKDLQNPEIKMSKSSKSYEGVIFLDDDLETIREKIMKAKTDSIGKINIDPINQPGITNLLEIYASLTNISIEEACDRLQSDTYRELKEVVAELVIKEISGIQDRYEQINLEILKEAIEKNNRHCRAKAREKLAQLKEL</sequence>
<evidence type="ECO:0000313" key="11">
    <source>
        <dbReference type="Proteomes" id="UP000324831"/>
    </source>
</evidence>
<dbReference type="GO" id="GO:0005524">
    <property type="term" value="F:ATP binding"/>
    <property type="evidence" value="ECO:0007669"/>
    <property type="project" value="UniProtKB-KW"/>
</dbReference>
<evidence type="ECO:0000256" key="3">
    <source>
        <dbReference type="ARBA" id="ARBA00022598"/>
    </source>
</evidence>
<comment type="caution">
    <text evidence="10">The sequence shown here is derived from an EMBL/GenBank/DDBJ whole genome shotgun (WGS) entry which is preliminary data.</text>
</comment>
<dbReference type="PANTHER" id="PTHR43766:SF1">
    <property type="entry name" value="TRYPTOPHAN--TRNA LIGASE, MITOCHONDRIAL"/>
    <property type="match status" value="1"/>
</dbReference>
<dbReference type="PROSITE" id="PS00178">
    <property type="entry name" value="AA_TRNA_LIGASE_I"/>
    <property type="match status" value="1"/>
</dbReference>
<dbReference type="GO" id="GO:0004830">
    <property type="term" value="F:tryptophan-tRNA ligase activity"/>
    <property type="evidence" value="ECO:0007669"/>
    <property type="project" value="UniProtKB-UniRule"/>
</dbReference>
<organism evidence="10 11">
    <name type="scientific">Candidatus Mycoplasma haematohominis</name>
    <dbReference type="NCBI Taxonomy" id="1494318"/>
    <lineage>
        <taxon>Bacteria</taxon>
        <taxon>Bacillati</taxon>
        <taxon>Mycoplasmatota</taxon>
        <taxon>Mollicutes</taxon>
        <taxon>Mycoplasmataceae</taxon>
        <taxon>Mycoplasma</taxon>
    </lineage>
</organism>
<name>A0A478FPB3_9MOLU</name>
<evidence type="ECO:0000256" key="4">
    <source>
        <dbReference type="ARBA" id="ARBA00022741"/>
    </source>
</evidence>
<dbReference type="InterPro" id="IPR014729">
    <property type="entry name" value="Rossmann-like_a/b/a_fold"/>
</dbReference>
<evidence type="ECO:0000256" key="5">
    <source>
        <dbReference type="ARBA" id="ARBA00022840"/>
    </source>
</evidence>
<dbReference type="GO" id="GO:0005829">
    <property type="term" value="C:cytosol"/>
    <property type="evidence" value="ECO:0007669"/>
    <property type="project" value="TreeGrafter"/>
</dbReference>
<gene>
    <name evidence="10" type="primary">trpS</name>
    <name evidence="10" type="ORF">MHSWG343_01590</name>
</gene>
<keyword evidence="5 9" id="KW-0067">ATP-binding</keyword>